<dbReference type="PRINTS" id="PR00053">
    <property type="entry name" value="FORKHEAD"/>
</dbReference>
<evidence type="ECO:0000259" key="8">
    <source>
        <dbReference type="PROSITE" id="PS50039"/>
    </source>
</evidence>
<dbReference type="OrthoDB" id="5402974at2759"/>
<keyword evidence="3 6" id="KW-0238">DNA-binding</keyword>
<dbReference type="PROSITE" id="PS50039">
    <property type="entry name" value="FORK_HEAD_3"/>
    <property type="match status" value="1"/>
</dbReference>
<dbReference type="InterPro" id="IPR050211">
    <property type="entry name" value="FOX_domain-containing"/>
</dbReference>
<accession>A0A8J4T4J8</accession>
<evidence type="ECO:0000256" key="7">
    <source>
        <dbReference type="SAM" id="MobiDB-lite"/>
    </source>
</evidence>
<sequence length="506" mass="56128">MALHFDVSNTTVPPVAREFLLTTSSSLYTMSPSSKSFPTTSMIGGSCEEAVKFPNNTTTQFFLQALQQVMNRPTAQPVSNDIGGLIDLCRSFVTNAPPHYDRNEQEKCLSPIQNMSSFLPVTSSVFNPTNPDETVYPLTDSCQLRPNGYFSNSTALSQSIAESMDTGLSMNPNPHWSSQTISPQSWVSTPGSQCTNGQPDEPSAWSANNTFPPTPPLTASPRCPSGSAEVNGAQLSKPPYSYIALITMAIQSSPDGRITLNDIYRFIMERFPYFRENRQGWQNSIRHNLSLNDFFVKLPRDKSQPGKGNYWTLSASAEGMFEPGNYRRRRRRTKSSISTTQLKNSMNRVGSAVAWSQINGYGDFDRKQAKEYREDCLMYTQGSSTKSDHSVQRVGEQRSRQLNADVLTNEHACNQEKSDAQSSSLFTTALSLIPASSPLICPPDGLMPTHDNSHKTALCKVRRSPLLERRSIRWDEPLPISARPQTSFSIEALIGSTTLSTKNRNP</sequence>
<dbReference type="GO" id="GO:0030154">
    <property type="term" value="P:cell differentiation"/>
    <property type="evidence" value="ECO:0007669"/>
    <property type="project" value="TreeGrafter"/>
</dbReference>
<dbReference type="InterPro" id="IPR036390">
    <property type="entry name" value="WH_DNA-bd_sf"/>
</dbReference>
<comment type="caution">
    <text evidence="9">The sequence shown here is derived from an EMBL/GenBank/DDBJ whole genome shotgun (WGS) entry which is preliminary data.</text>
</comment>
<keyword evidence="10" id="KW-1185">Reference proteome</keyword>
<dbReference type="GO" id="GO:0009653">
    <property type="term" value="P:anatomical structure morphogenesis"/>
    <property type="evidence" value="ECO:0007669"/>
    <property type="project" value="TreeGrafter"/>
</dbReference>
<dbReference type="InterPro" id="IPR030456">
    <property type="entry name" value="TF_fork_head_CS_2"/>
</dbReference>
<dbReference type="Pfam" id="PF00250">
    <property type="entry name" value="Forkhead"/>
    <property type="match status" value="1"/>
</dbReference>
<keyword evidence="2" id="KW-0805">Transcription regulation</keyword>
<evidence type="ECO:0000256" key="3">
    <source>
        <dbReference type="ARBA" id="ARBA00023125"/>
    </source>
</evidence>
<dbReference type="GO" id="GO:0005634">
    <property type="term" value="C:nucleus"/>
    <property type="evidence" value="ECO:0007669"/>
    <property type="project" value="UniProtKB-SubCell"/>
</dbReference>
<gene>
    <name evidence="9" type="ORF">PHET_02295</name>
</gene>
<dbReference type="InterPro" id="IPR018122">
    <property type="entry name" value="TF_fork_head_CS_1"/>
</dbReference>
<dbReference type="SMART" id="SM00339">
    <property type="entry name" value="FH"/>
    <property type="match status" value="1"/>
</dbReference>
<feature type="DNA-binding region" description="Fork-head" evidence="6">
    <location>
        <begin position="237"/>
        <end position="331"/>
    </location>
</feature>
<comment type="subcellular location">
    <subcellularLocation>
        <location evidence="1 6">Nucleus</location>
    </subcellularLocation>
</comment>
<evidence type="ECO:0000256" key="5">
    <source>
        <dbReference type="ARBA" id="ARBA00023242"/>
    </source>
</evidence>
<dbReference type="Proteomes" id="UP000748531">
    <property type="component" value="Unassembled WGS sequence"/>
</dbReference>
<dbReference type="GO" id="GO:0000981">
    <property type="term" value="F:DNA-binding transcription factor activity, RNA polymerase II-specific"/>
    <property type="evidence" value="ECO:0007669"/>
    <property type="project" value="TreeGrafter"/>
</dbReference>
<protein>
    <recommendedName>
        <fullName evidence="8">Fork-head domain-containing protein</fullName>
    </recommendedName>
</protein>
<dbReference type="PROSITE" id="PS00658">
    <property type="entry name" value="FORK_HEAD_2"/>
    <property type="match status" value="1"/>
</dbReference>
<dbReference type="InterPro" id="IPR036388">
    <property type="entry name" value="WH-like_DNA-bd_sf"/>
</dbReference>
<evidence type="ECO:0000256" key="6">
    <source>
        <dbReference type="PROSITE-ProRule" id="PRU00089"/>
    </source>
</evidence>
<dbReference type="PROSITE" id="PS00657">
    <property type="entry name" value="FORK_HEAD_1"/>
    <property type="match status" value="1"/>
</dbReference>
<organism evidence="9 10">
    <name type="scientific">Paragonimus heterotremus</name>
    <dbReference type="NCBI Taxonomy" id="100268"/>
    <lineage>
        <taxon>Eukaryota</taxon>
        <taxon>Metazoa</taxon>
        <taxon>Spiralia</taxon>
        <taxon>Lophotrochozoa</taxon>
        <taxon>Platyhelminthes</taxon>
        <taxon>Trematoda</taxon>
        <taxon>Digenea</taxon>
        <taxon>Plagiorchiida</taxon>
        <taxon>Troglotremata</taxon>
        <taxon>Troglotrematidae</taxon>
        <taxon>Paragonimus</taxon>
    </lineage>
</organism>
<evidence type="ECO:0000256" key="2">
    <source>
        <dbReference type="ARBA" id="ARBA00023015"/>
    </source>
</evidence>
<keyword evidence="4" id="KW-0804">Transcription</keyword>
<dbReference type="GO" id="GO:0000978">
    <property type="term" value="F:RNA polymerase II cis-regulatory region sequence-specific DNA binding"/>
    <property type="evidence" value="ECO:0007669"/>
    <property type="project" value="TreeGrafter"/>
</dbReference>
<proteinExistence type="predicted"/>
<feature type="region of interest" description="Disordered" evidence="7">
    <location>
        <begin position="173"/>
        <end position="230"/>
    </location>
</feature>
<keyword evidence="5 6" id="KW-0539">Nucleus</keyword>
<evidence type="ECO:0000313" key="9">
    <source>
        <dbReference type="EMBL" id="KAF5404315.1"/>
    </source>
</evidence>
<feature type="domain" description="Fork-head" evidence="8">
    <location>
        <begin position="237"/>
        <end position="331"/>
    </location>
</feature>
<feature type="compositionally biased region" description="Polar residues" evidence="7">
    <location>
        <begin position="173"/>
        <end position="198"/>
    </location>
</feature>
<evidence type="ECO:0000313" key="10">
    <source>
        <dbReference type="Proteomes" id="UP000748531"/>
    </source>
</evidence>
<dbReference type="AlphaFoldDB" id="A0A8J4T4J8"/>
<evidence type="ECO:0000256" key="1">
    <source>
        <dbReference type="ARBA" id="ARBA00004123"/>
    </source>
</evidence>
<dbReference type="Gene3D" id="1.10.10.10">
    <property type="entry name" value="Winged helix-like DNA-binding domain superfamily/Winged helix DNA-binding domain"/>
    <property type="match status" value="1"/>
</dbReference>
<name>A0A8J4T4J8_9TREM</name>
<evidence type="ECO:0000256" key="4">
    <source>
        <dbReference type="ARBA" id="ARBA00023163"/>
    </source>
</evidence>
<dbReference type="PANTHER" id="PTHR11829:SF343">
    <property type="entry name" value="FORK-HEAD DOMAIN-CONTAINING PROTEIN"/>
    <property type="match status" value="1"/>
</dbReference>
<dbReference type="PANTHER" id="PTHR11829">
    <property type="entry name" value="FORKHEAD BOX PROTEIN"/>
    <property type="match status" value="1"/>
</dbReference>
<dbReference type="InterPro" id="IPR001766">
    <property type="entry name" value="Fork_head_dom"/>
</dbReference>
<reference evidence="9" key="1">
    <citation type="submission" date="2019-05" db="EMBL/GenBank/DDBJ databases">
        <title>Annotation for the trematode Paragonimus heterotremus.</title>
        <authorList>
            <person name="Choi Y.-J."/>
        </authorList>
    </citation>
    <scope>NUCLEOTIDE SEQUENCE</scope>
    <source>
        <strain evidence="9">LC</strain>
    </source>
</reference>
<dbReference type="FunFam" id="1.10.10.10:FF:000016">
    <property type="entry name" value="Forkhead box protein I1"/>
    <property type="match status" value="1"/>
</dbReference>
<dbReference type="EMBL" id="LUCH01000788">
    <property type="protein sequence ID" value="KAF5404315.1"/>
    <property type="molecule type" value="Genomic_DNA"/>
</dbReference>
<dbReference type="SUPFAM" id="SSF46785">
    <property type="entry name" value="Winged helix' DNA-binding domain"/>
    <property type="match status" value="1"/>
</dbReference>